<evidence type="ECO:0000256" key="1">
    <source>
        <dbReference type="ARBA" id="ARBA00022801"/>
    </source>
</evidence>
<feature type="compositionally biased region" description="Basic and acidic residues" evidence="2">
    <location>
        <begin position="341"/>
        <end position="350"/>
    </location>
</feature>
<gene>
    <name evidence="4" type="ORF">M0813_29751</name>
</gene>
<name>A0ABQ8XLQ9_9EUKA</name>
<feature type="domain" description="UFSP1/2/DUB catalytic" evidence="3">
    <location>
        <begin position="68"/>
        <end position="265"/>
    </location>
</feature>
<reference evidence="4" key="1">
    <citation type="submission" date="2022-08" db="EMBL/GenBank/DDBJ databases">
        <title>Novel sulfate-reducing endosymbionts in the free-living metamonad Anaeramoeba.</title>
        <authorList>
            <person name="Jerlstrom-Hultqvist J."/>
            <person name="Cepicka I."/>
            <person name="Gallot-Lavallee L."/>
            <person name="Salas-Leiva D."/>
            <person name="Curtis B.A."/>
            <person name="Zahonova K."/>
            <person name="Pipaliya S."/>
            <person name="Dacks J."/>
            <person name="Roger A.J."/>
        </authorList>
    </citation>
    <scope>NUCLEOTIDE SEQUENCE</scope>
    <source>
        <strain evidence="4">Schooner1</strain>
    </source>
</reference>
<dbReference type="Gene3D" id="3.90.70.130">
    <property type="match status" value="1"/>
</dbReference>
<dbReference type="EMBL" id="JAOAOG010000276">
    <property type="protein sequence ID" value="KAJ6233446.1"/>
    <property type="molecule type" value="Genomic_DNA"/>
</dbReference>
<dbReference type="InterPro" id="IPR012462">
    <property type="entry name" value="UFSP1/2_DUB_cat"/>
</dbReference>
<feature type="region of interest" description="Disordered" evidence="2">
    <location>
        <begin position="279"/>
        <end position="350"/>
    </location>
</feature>
<comment type="caution">
    <text evidence="4">The sequence shown here is derived from an EMBL/GenBank/DDBJ whole genome shotgun (WGS) entry which is preliminary data.</text>
</comment>
<evidence type="ECO:0000313" key="4">
    <source>
        <dbReference type="EMBL" id="KAJ6233446.1"/>
    </source>
</evidence>
<keyword evidence="1" id="KW-0378">Hydrolase</keyword>
<protein>
    <submittedName>
        <fullName evidence="4">Zinc finger-containing ubiquitin peptidase</fullName>
    </submittedName>
</protein>
<evidence type="ECO:0000259" key="3">
    <source>
        <dbReference type="Pfam" id="PF07910"/>
    </source>
</evidence>
<proteinExistence type="predicted"/>
<sequence>MTELYKKCEECGRYVFHTKLEAHIKLHSTNQYKPVKINNQLFVVIRNALEALHGDQTKTKERSYYLCDSLEHQYQGLEQSCGFRNIQMAISNLLTNFSVVKDTIPSVTTIEKMIEAAWSKGFDVEGGTEIYNNKLVGLRKWIGATECSTFFNYLGIKNQIYDFDGTKHENILLHLYEFVWDYFQNCYESKKKTENVPPLYLQYSSHSLTIIGIEKIGNKASDYNLIVYNSLKETNYLIRSASQLYLDPFRKSMDFLGTIKQFQIVQLYSTPWTQEEREKSKIISSKLVPPDENSEESESESEEEKEEEEEKEKENENEKEKEEEKENKKEQEEEDIENEKEENKINEEKN</sequence>
<dbReference type="Proteomes" id="UP001150062">
    <property type="component" value="Unassembled WGS sequence"/>
</dbReference>
<organism evidence="4 5">
    <name type="scientific">Anaeramoeba flamelloides</name>
    <dbReference type="NCBI Taxonomy" id="1746091"/>
    <lineage>
        <taxon>Eukaryota</taxon>
        <taxon>Metamonada</taxon>
        <taxon>Anaeramoebidae</taxon>
        <taxon>Anaeramoeba</taxon>
    </lineage>
</organism>
<dbReference type="Pfam" id="PF07910">
    <property type="entry name" value="Peptidase_C78"/>
    <property type="match status" value="1"/>
</dbReference>
<feature type="compositionally biased region" description="Basic and acidic residues" evidence="2">
    <location>
        <begin position="312"/>
        <end position="331"/>
    </location>
</feature>
<evidence type="ECO:0000313" key="5">
    <source>
        <dbReference type="Proteomes" id="UP001150062"/>
    </source>
</evidence>
<feature type="compositionally biased region" description="Acidic residues" evidence="2">
    <location>
        <begin position="292"/>
        <end position="311"/>
    </location>
</feature>
<accession>A0ABQ8XLQ9</accession>
<keyword evidence="5" id="KW-1185">Reference proteome</keyword>
<evidence type="ECO:0000256" key="2">
    <source>
        <dbReference type="SAM" id="MobiDB-lite"/>
    </source>
</evidence>